<dbReference type="Pfam" id="PF04657">
    <property type="entry name" value="DMT_YdcZ"/>
    <property type="match status" value="1"/>
</dbReference>
<dbReference type="AlphaFoldDB" id="A0A0H4KFC5"/>
<proteinExistence type="predicted"/>
<dbReference type="Proteomes" id="UP000036202">
    <property type="component" value="Chromosome"/>
</dbReference>
<protein>
    <submittedName>
        <fullName evidence="1">Uncharacterized protein</fullName>
    </submittedName>
</protein>
<dbReference type="OrthoDB" id="7864805at2"/>
<reference evidence="1 2" key="1">
    <citation type="journal article" date="2015" name="PLoS ONE">
        <title>Genome Sequence of Bacillus endophyticus and Analysis of Its Companion Mechanism in the Ketogulonigenium vulgare-Bacillus Strain Consortium.</title>
        <authorList>
            <person name="Jia N."/>
            <person name="Du J."/>
            <person name="Ding M.Z."/>
            <person name="Gao F."/>
            <person name="Yuan Y.J."/>
        </authorList>
    </citation>
    <scope>NUCLEOTIDE SEQUENCE [LARGE SCALE GENOMIC DNA]</scope>
    <source>
        <strain evidence="1 2">Hbe603</strain>
    </source>
</reference>
<accession>A0A0H4KFC5</accession>
<organism evidence="1 2">
    <name type="scientific">Priestia filamentosa</name>
    <dbReference type="NCBI Taxonomy" id="1402861"/>
    <lineage>
        <taxon>Bacteria</taxon>
        <taxon>Bacillati</taxon>
        <taxon>Bacillota</taxon>
        <taxon>Bacilli</taxon>
        <taxon>Bacillales</taxon>
        <taxon>Bacillaceae</taxon>
        <taxon>Priestia</taxon>
    </lineage>
</organism>
<name>A0A0H4KFC5_9BACI</name>
<dbReference type="PATRIC" id="fig|135735.6.peg.1975"/>
<dbReference type="RefSeq" id="WP_040057914.1">
    <property type="nucleotide sequence ID" value="NZ_CP011974.1"/>
</dbReference>
<dbReference type="GO" id="GO:0005886">
    <property type="term" value="C:plasma membrane"/>
    <property type="evidence" value="ECO:0007669"/>
    <property type="project" value="TreeGrafter"/>
</dbReference>
<keyword evidence="2" id="KW-1185">Reference proteome</keyword>
<dbReference type="EMBL" id="CP011974">
    <property type="protein sequence ID" value="AKO92310.1"/>
    <property type="molecule type" value="Genomic_DNA"/>
</dbReference>
<dbReference type="GeneID" id="93701050"/>
<evidence type="ECO:0000313" key="2">
    <source>
        <dbReference type="Proteomes" id="UP000036202"/>
    </source>
</evidence>
<dbReference type="eggNOG" id="COG3238">
    <property type="taxonomic scope" value="Bacteria"/>
</dbReference>
<dbReference type="PANTHER" id="PTHR34821">
    <property type="entry name" value="INNER MEMBRANE PROTEIN YDCZ"/>
    <property type="match status" value="1"/>
</dbReference>
<accession>A0A1X7E2G1</accession>
<dbReference type="KEGG" id="beo:BEH_09525"/>
<dbReference type="PANTHER" id="PTHR34821:SF2">
    <property type="entry name" value="INNER MEMBRANE PROTEIN YDCZ"/>
    <property type="match status" value="1"/>
</dbReference>
<sequence length="146" mass="15385">MALILILFALIAGMALPTQFSINAQLRHVVGSPVVASTISFIVGALALLIISISGKGLQAKKEWLHAPWWVWTGGLLGAFYVVATVILIPRIGATATVAYILGGQMIASVLIDHYGLLGVHTHQLSLPRLAGVGLVALGVIIIQKF</sequence>
<dbReference type="InterPro" id="IPR006750">
    <property type="entry name" value="YdcZ"/>
</dbReference>
<evidence type="ECO:0000313" key="1">
    <source>
        <dbReference type="EMBL" id="AKO92310.1"/>
    </source>
</evidence>
<reference evidence="2" key="2">
    <citation type="submission" date="2015-06" db="EMBL/GenBank/DDBJ databases">
        <title>Genome Sequence of Bacillus endophyticus and Analysis of its Companion Mechanism in the Ketogulonigenium vulgare-Bacillus strain Consortium.</title>
        <authorList>
            <person name="Jia N."/>
            <person name="Du J."/>
            <person name="Ding M.-Z."/>
            <person name="Gao F."/>
            <person name="Yuan Y.-J."/>
        </authorList>
    </citation>
    <scope>NUCLEOTIDE SEQUENCE [LARGE SCALE GENOMIC DNA]</scope>
    <source>
        <strain evidence="2">Hbe603</strain>
    </source>
</reference>
<gene>
    <name evidence="1" type="ORF">BEH_09525</name>
</gene>